<comment type="caution">
    <text evidence="5">The sequence shown here is derived from an EMBL/GenBank/DDBJ whole genome shotgun (WGS) entry which is preliminary data.</text>
</comment>
<dbReference type="InterPro" id="IPR002890">
    <property type="entry name" value="MG2"/>
</dbReference>
<dbReference type="Pfam" id="PF07678">
    <property type="entry name" value="TED_complement"/>
    <property type="match status" value="1"/>
</dbReference>
<dbReference type="InterPro" id="IPR047565">
    <property type="entry name" value="Alpha-macroglob_thiol-ester_cl"/>
</dbReference>
<dbReference type="Proteomes" id="UP000885826">
    <property type="component" value="Unassembled WGS sequence"/>
</dbReference>
<proteinExistence type="inferred from homology"/>
<dbReference type="Pfam" id="PF00207">
    <property type="entry name" value="A2M"/>
    <property type="match status" value="1"/>
</dbReference>
<dbReference type="Pfam" id="PF17973">
    <property type="entry name" value="bMG10"/>
    <property type="match status" value="1"/>
</dbReference>
<organism evidence="5 6">
    <name type="scientific">candidate division WOR-3 bacterium</name>
    <dbReference type="NCBI Taxonomy" id="2052148"/>
    <lineage>
        <taxon>Bacteria</taxon>
        <taxon>Bacteria division WOR-3</taxon>
    </lineage>
</organism>
<dbReference type="GO" id="GO:0005615">
    <property type="term" value="C:extracellular space"/>
    <property type="evidence" value="ECO:0007669"/>
    <property type="project" value="InterPro"/>
</dbReference>
<evidence type="ECO:0000259" key="3">
    <source>
        <dbReference type="SMART" id="SM01359"/>
    </source>
</evidence>
<dbReference type="Pfam" id="PF17972">
    <property type="entry name" value="bMG5"/>
    <property type="match status" value="1"/>
</dbReference>
<dbReference type="InterPro" id="IPR021868">
    <property type="entry name" value="Alpha_2_Macroglob_MG3"/>
</dbReference>
<dbReference type="Pfam" id="PF11974">
    <property type="entry name" value="bMG3"/>
    <property type="match status" value="1"/>
</dbReference>
<dbReference type="PANTHER" id="PTHR40094:SF1">
    <property type="entry name" value="UBIQUITIN DOMAIN-CONTAINING PROTEIN"/>
    <property type="match status" value="1"/>
</dbReference>
<evidence type="ECO:0000313" key="5">
    <source>
        <dbReference type="EMBL" id="HEC77961.1"/>
    </source>
</evidence>
<evidence type="ECO:0008006" key="7">
    <source>
        <dbReference type="Google" id="ProtNLM"/>
    </source>
</evidence>
<name>A0A9C9ELW8_UNCW3</name>
<dbReference type="InterPro" id="IPR011625">
    <property type="entry name" value="A2M_N_BRD"/>
</dbReference>
<dbReference type="SUPFAM" id="SSF48239">
    <property type="entry name" value="Terpenoid cyclases/Protein prenyltransferases"/>
    <property type="match status" value="1"/>
</dbReference>
<dbReference type="EMBL" id="DRIG01000027">
    <property type="protein sequence ID" value="HEC77961.1"/>
    <property type="molecule type" value="Genomic_DNA"/>
</dbReference>
<dbReference type="PROSITE" id="PS51257">
    <property type="entry name" value="PROKAR_LIPOPROTEIN"/>
    <property type="match status" value="1"/>
</dbReference>
<dbReference type="Gene3D" id="2.60.40.3710">
    <property type="match status" value="1"/>
</dbReference>
<dbReference type="Gene3D" id="2.60.40.1930">
    <property type="match status" value="1"/>
</dbReference>
<dbReference type="InterPro" id="IPR051802">
    <property type="entry name" value="YfhM-like"/>
</dbReference>
<comment type="similarity">
    <text evidence="1">Belongs to the protease inhibitor I39 (alpha-2-macroglobulin) family. Bacterial alpha-2-macroglobulin subfamily.</text>
</comment>
<dbReference type="CDD" id="cd02891">
    <property type="entry name" value="A2M_like"/>
    <property type="match status" value="1"/>
</dbReference>
<evidence type="ECO:0000259" key="4">
    <source>
        <dbReference type="SMART" id="SM01360"/>
    </source>
</evidence>
<feature type="domain" description="Alpha-2-macroglobulin" evidence="4">
    <location>
        <begin position="1180"/>
        <end position="1270"/>
    </location>
</feature>
<dbReference type="SMART" id="SM01359">
    <property type="entry name" value="A2M_N_2"/>
    <property type="match status" value="1"/>
</dbReference>
<dbReference type="SMART" id="SM01360">
    <property type="entry name" value="A2M"/>
    <property type="match status" value="1"/>
</dbReference>
<protein>
    <recommendedName>
        <fullName evidence="7">Alpha-2-macroglobulin</fullName>
    </recommendedName>
</protein>
<dbReference type="InterPro" id="IPR011626">
    <property type="entry name" value="Alpha-macroglobulin_TED"/>
</dbReference>
<dbReference type="Pfam" id="PF13205">
    <property type="entry name" value="Big_5"/>
    <property type="match status" value="1"/>
</dbReference>
<dbReference type="InterPro" id="IPR032812">
    <property type="entry name" value="SbsA_Ig"/>
</dbReference>
<dbReference type="InterPro" id="IPR041203">
    <property type="entry name" value="Bact_A2M_MG5"/>
</dbReference>
<accession>A0A9C9ELW8</accession>
<dbReference type="InterPro" id="IPR008930">
    <property type="entry name" value="Terpenoid_cyclase/PrenylTrfase"/>
</dbReference>
<dbReference type="SMART" id="SM01419">
    <property type="entry name" value="Thiol-ester_cl"/>
    <property type="match status" value="1"/>
</dbReference>
<dbReference type="Gene3D" id="2.60.40.10">
    <property type="entry name" value="Immunoglobulins"/>
    <property type="match status" value="1"/>
</dbReference>
<gene>
    <name evidence="5" type="ORF">ENI34_02320</name>
</gene>
<dbReference type="Pfam" id="PF01835">
    <property type="entry name" value="MG2"/>
    <property type="match status" value="1"/>
</dbReference>
<dbReference type="InterPro" id="IPR013783">
    <property type="entry name" value="Ig-like_fold"/>
</dbReference>
<dbReference type="Pfam" id="PF07703">
    <property type="entry name" value="A2M_BRD"/>
    <property type="match status" value="1"/>
</dbReference>
<evidence type="ECO:0000313" key="6">
    <source>
        <dbReference type="Proteomes" id="UP000885826"/>
    </source>
</evidence>
<reference evidence="5" key="1">
    <citation type="journal article" date="2020" name="mSystems">
        <title>Genome- and Community-Level Interaction Insights into Carbon Utilization and Element Cycling Functions of Hydrothermarchaeota in Hydrothermal Sediment.</title>
        <authorList>
            <person name="Zhou Z."/>
            <person name="Liu Y."/>
            <person name="Xu W."/>
            <person name="Pan J."/>
            <person name="Luo Z.H."/>
            <person name="Li M."/>
        </authorList>
    </citation>
    <scope>NUCLEOTIDE SEQUENCE</scope>
    <source>
        <strain evidence="5">HyVt-388</strain>
    </source>
</reference>
<dbReference type="InterPro" id="IPR041246">
    <property type="entry name" value="Bact_MG10"/>
</dbReference>
<sequence>MMKKFFTLCFVFFLSMTISCPKKKTSESGFEMPEGEKRDVEVLYAAPTGGTENLSEVREIMVSFNQPMVPLEGIPEFEKGGPLKISPPVKGRYRWRGTSTLFFVPDEPLTGGTKYTCRVPKGTRSLSGTTLQKDYVWEFTTARPDLISSIPYHNQRWIELDHNIYLRFNQKMSPERARPFIKLSARDEKGFKRPISFQVRKLNEEELKDERLSRKAEKTLVIDPDADLPIESKIIVELQEGLPGALGDYGMEHERTVVFKTFNRFTFVGHDKKLINPQHAITFEFTNPVVYQEFIKHISFKPEIKIPGHYKNWIHSSNRLYLYLPFKPDTKYEVIIDKELSDRFKNKLGDEIKISFKTTDYDPNIKTATGMGIVESYSDKRHPVMFVNIDRVRKRLALLKRNDIIPTLLANNTFYGGKEFYPVFNYAVDQMWYIEAERNKRITLPLELKEILQKRNEGYVFFEIEALKELRYGRRFYRGLLQVTDIGITGKFSSENNLIWVTTLKDGKPIPSAEIELRDDKNRILWKGTTDKNGMAETPGWKALGVVPRNNWDKPRIWVFAKSGDDEAFIASNQGTGIYPYDFGISYDWRPEPERFRGYIFTERGLYKAGEVVYIKGIIREKKKGKWRISKLIKNIDVVVRNSRDEEIYKEKIPVSSYGSFDIKLKLNNDAPTGWYEITAHSKDNRFSSYGSFRVEAYRPAQFKVTAKSDKEEYIFGEKFSGEIKGTYLYGGPMSDQDVEWTMTLDRSYYSPPGHKGFRFGHAYWDYDEDWIFEGVIASGKGKLNKEGKIKVEQKLKHEEVKTTMVLTLEATVTAQNRQALSGRTNCLVHQGEYYIGIKPQKTFVDVETPITFEFIATTPKGELISGKNLNVEIIRREWISVRKAGIEGRYEWVTEKKDSVVHSFKIKTKDKAVSKSFTPEKTGFYLIRAAGKDSKGNRITTTTYFYTTGKGYFSWRKSDDDRIEIIPDKESYKPGETAKILVKSPYEKALALITVEREFVLERFTKELVGSSEIVEVPIREDHLPNVYVSVILVQGRIGFNRFNEEGEDIGKPSFKIGYTNLAVDPQTKHLDISLTADKEEYRPRDSVTINIKVKNSRGKGQESEVVLAVVDLGVLSLIAFKTPDPFPVFYGSRPLSVQTAESRLHIIGQRSYAEKGENRGGGGAAGEGFAYRTEFLTTAYYNPVVRTDKDGNARIKFRLPDNLTTFRIMAVAHTKNSSFGADEMNIRVKKPLLLLEALPRFVRLGDRFEAGIVVHNNTHKSGEVTVEASAENIKIAGDTKKNVEIPDGQSKEVRFEYFADQVGKATFRFKVTLQNESDGLQLKIPVIAPPLTEAVALYSQTRDKASEEIKIPGEIFPEVGYLEITTSSSAFVGLEGSIEYLVKYPYECLEQKTSRILPFILAEELINSFNLSVLKNRNLRQYVKKALKEFKDFQHYNGGFKFWKNSYRPSPWLTTYVVYALGMAKRKGYHIDEEMISRAQNYLKEVLRRNNVDWEYPYNLNVQLTTKCFILYALALWDKYNYGYLSKLFEKRDQIPLFGKTLLLKAAALYDNSYYVKELRRILLNKIKMSPTTAHFEEADETGMSWIWHSNVRTTALILEALLETGGEFANAEKIIKWLVNERKSGRWRSTQENIYVFNAFNTYFRIYEKQRPNFVAQVYLEGKEIIKELFRGRQLEMRRKELSLAQLPKDKELAIDIEKRGDGRLYYGIRMLYAPKRELNPRDEGIAVFKVIEPLIKGKTGNEFSAGKIYKVTLSVITPQERNFVVVDDPLPAGLEVINTSFDTESKQLIKMMTGQENRNYYNDYYDDEYYYDDYYYSWGTFDHWEIYDDKVLLFADALFAGEHTFSYLVRAMTYGEFTMPPTKAEEMYTPEVFGYNRQRTIKVK</sequence>
<dbReference type="Gene3D" id="1.50.10.20">
    <property type="match status" value="1"/>
</dbReference>
<evidence type="ECO:0000256" key="1">
    <source>
        <dbReference type="ARBA" id="ARBA00010556"/>
    </source>
</evidence>
<feature type="domain" description="Alpha-2-macroglobulin bait region" evidence="3">
    <location>
        <begin position="964"/>
        <end position="1119"/>
    </location>
</feature>
<keyword evidence="2" id="KW-0732">Signal</keyword>
<dbReference type="PANTHER" id="PTHR40094">
    <property type="entry name" value="ALPHA-2-MACROGLOBULIN HOMOLOG"/>
    <property type="match status" value="1"/>
</dbReference>
<dbReference type="GO" id="GO:0004866">
    <property type="term" value="F:endopeptidase inhibitor activity"/>
    <property type="evidence" value="ECO:0007669"/>
    <property type="project" value="InterPro"/>
</dbReference>
<evidence type="ECO:0000256" key="2">
    <source>
        <dbReference type="ARBA" id="ARBA00022729"/>
    </source>
</evidence>
<dbReference type="InterPro" id="IPR001599">
    <property type="entry name" value="Macroglobln_a2"/>
</dbReference>